<keyword evidence="2" id="KW-0378">Hydrolase</keyword>
<dbReference type="SUPFAM" id="SSF52151">
    <property type="entry name" value="FabD/lysophospholipase-like"/>
    <property type="match status" value="1"/>
</dbReference>
<dbReference type="Proteomes" id="UP001208570">
    <property type="component" value="Unassembled WGS sequence"/>
</dbReference>
<feature type="active site" description="Nucleophile" evidence="2">
    <location>
        <position position="169"/>
    </location>
</feature>
<keyword evidence="1 2" id="KW-0443">Lipid metabolism</keyword>
<feature type="short sequence motif" description="GXGXXG" evidence="2">
    <location>
        <begin position="138"/>
        <end position="143"/>
    </location>
</feature>
<sequence>MAESCFEMNNNNTTANGFIKSESRGSLYSAVKRCVSTPDSTSKCDRSAYGVSFMRNKENKLKQFRQSLKQRIPQRVSRNKSMPHLDSGFDSIDSSSASSISGTGSSPGSGETTDTDNDLDEDAWKTFDYPFENLAMSGGGAKGYAYIGALKAFQDSGLFSKIKRVVGTSAGAVIGGMLVVDGTPQEIANFFKCDVKKLFQDKNTVMCLFIPRLLTKFGLNSGQRFYEVYGDYLRRKTGDADITFKKVVEVYGKELCVTVTNLSRMCSEYCHHTTTPDLPIRKAVRMSMAFPGIYECMKENLTGSGDNIYVDGGTLENYPVQYFDGELTSSMAVCGHLFAYSRERLKDEIKRRKKLDESFDTDNYLAELKRFPYYNDGKRYMKHFEILNKEQIEISGPKKYIRAMLSTLLLSQKHMLVKPSDLHRTVGINCGYIDTKDTGIEAGDREFMIRQGYEQTRSFLQSFIRNKLRPLKDKRLPSSSSAAANRTMKRPSSLPTGLVNYASFLAKGKFPNPQLPSPSECQEPTFVSQVSDCTATIGCSTSDAGDGIASHSDVVFDLCDDNDRDVGKVTPSPAADWGTASDGCGASTSTPCHEWQNSSVTDLSEPFSTNL</sequence>
<keyword evidence="2" id="KW-0442">Lipid degradation</keyword>
<feature type="short sequence motif" description="DGA/G" evidence="2">
    <location>
        <begin position="311"/>
        <end position="313"/>
    </location>
</feature>
<feature type="region of interest" description="Disordered" evidence="3">
    <location>
        <begin position="474"/>
        <end position="494"/>
    </location>
</feature>
<feature type="active site" description="Proton acceptor" evidence="2">
    <location>
        <position position="311"/>
    </location>
</feature>
<dbReference type="GO" id="GO:0016787">
    <property type="term" value="F:hydrolase activity"/>
    <property type="evidence" value="ECO:0007669"/>
    <property type="project" value="UniProtKB-UniRule"/>
</dbReference>
<evidence type="ECO:0000256" key="1">
    <source>
        <dbReference type="ARBA" id="ARBA00023098"/>
    </source>
</evidence>
<feature type="region of interest" description="Disordered" evidence="3">
    <location>
        <begin position="69"/>
        <end position="118"/>
    </location>
</feature>
<evidence type="ECO:0000313" key="5">
    <source>
        <dbReference type="EMBL" id="KAK2140726.1"/>
    </source>
</evidence>
<dbReference type="InterPro" id="IPR052580">
    <property type="entry name" value="Lipid_Hydrolase"/>
</dbReference>
<dbReference type="PANTHER" id="PTHR46394">
    <property type="entry name" value="ANNEXIN"/>
    <property type="match status" value="1"/>
</dbReference>
<dbReference type="AlphaFoldDB" id="A0AAD9MR36"/>
<evidence type="ECO:0000256" key="3">
    <source>
        <dbReference type="SAM" id="MobiDB-lite"/>
    </source>
</evidence>
<feature type="domain" description="PNPLA" evidence="4">
    <location>
        <begin position="134"/>
        <end position="324"/>
    </location>
</feature>
<dbReference type="EMBL" id="JAODUP010001266">
    <property type="protein sequence ID" value="KAK2140726.1"/>
    <property type="molecule type" value="Genomic_DNA"/>
</dbReference>
<dbReference type="InterPro" id="IPR016035">
    <property type="entry name" value="Acyl_Trfase/lysoPLipase"/>
</dbReference>
<evidence type="ECO:0000256" key="2">
    <source>
        <dbReference type="PROSITE-ProRule" id="PRU01161"/>
    </source>
</evidence>
<comment type="caution">
    <text evidence="5">The sequence shown here is derived from an EMBL/GenBank/DDBJ whole genome shotgun (WGS) entry which is preliminary data.</text>
</comment>
<dbReference type="PANTHER" id="PTHR46394:SF1">
    <property type="entry name" value="PNPLA DOMAIN-CONTAINING PROTEIN"/>
    <property type="match status" value="1"/>
</dbReference>
<dbReference type="InterPro" id="IPR002641">
    <property type="entry name" value="PNPLA_dom"/>
</dbReference>
<feature type="compositionally biased region" description="Low complexity" evidence="3">
    <location>
        <begin position="86"/>
        <end position="112"/>
    </location>
</feature>
<reference evidence="5" key="1">
    <citation type="journal article" date="2023" name="Mol. Biol. Evol.">
        <title>Third-Generation Sequencing Reveals the Adaptive Role of the Epigenome in Three Deep-Sea Polychaetes.</title>
        <authorList>
            <person name="Perez M."/>
            <person name="Aroh O."/>
            <person name="Sun Y."/>
            <person name="Lan Y."/>
            <person name="Juniper S.K."/>
            <person name="Young C.R."/>
            <person name="Angers B."/>
            <person name="Qian P.Y."/>
        </authorList>
    </citation>
    <scope>NUCLEOTIDE SEQUENCE</scope>
    <source>
        <strain evidence="5">P08H-3</strain>
    </source>
</reference>
<keyword evidence="6" id="KW-1185">Reference proteome</keyword>
<protein>
    <recommendedName>
        <fullName evidence="4">PNPLA domain-containing protein</fullName>
    </recommendedName>
</protein>
<evidence type="ECO:0000259" key="4">
    <source>
        <dbReference type="PROSITE" id="PS51635"/>
    </source>
</evidence>
<dbReference type="Pfam" id="PF01734">
    <property type="entry name" value="Patatin"/>
    <property type="match status" value="1"/>
</dbReference>
<evidence type="ECO:0000313" key="6">
    <source>
        <dbReference type="Proteomes" id="UP001208570"/>
    </source>
</evidence>
<dbReference type="GO" id="GO:0016042">
    <property type="term" value="P:lipid catabolic process"/>
    <property type="evidence" value="ECO:0007669"/>
    <property type="project" value="UniProtKB-UniRule"/>
</dbReference>
<dbReference type="CDD" id="cd07207">
    <property type="entry name" value="Pat_ExoU_VipD_like"/>
    <property type="match status" value="1"/>
</dbReference>
<feature type="short sequence motif" description="GXSXG" evidence="2">
    <location>
        <begin position="167"/>
        <end position="171"/>
    </location>
</feature>
<feature type="region of interest" description="Disordered" evidence="3">
    <location>
        <begin position="590"/>
        <end position="611"/>
    </location>
</feature>
<dbReference type="PROSITE" id="PS51635">
    <property type="entry name" value="PNPLA"/>
    <property type="match status" value="1"/>
</dbReference>
<organism evidence="5 6">
    <name type="scientific">Paralvinella palmiformis</name>
    <dbReference type="NCBI Taxonomy" id="53620"/>
    <lineage>
        <taxon>Eukaryota</taxon>
        <taxon>Metazoa</taxon>
        <taxon>Spiralia</taxon>
        <taxon>Lophotrochozoa</taxon>
        <taxon>Annelida</taxon>
        <taxon>Polychaeta</taxon>
        <taxon>Sedentaria</taxon>
        <taxon>Canalipalpata</taxon>
        <taxon>Terebellida</taxon>
        <taxon>Terebelliformia</taxon>
        <taxon>Alvinellidae</taxon>
        <taxon>Paralvinella</taxon>
    </lineage>
</organism>
<proteinExistence type="predicted"/>
<dbReference type="Gene3D" id="3.40.1090.10">
    <property type="entry name" value="Cytosolic phospholipase A2 catalytic domain"/>
    <property type="match status" value="2"/>
</dbReference>
<name>A0AAD9MR36_9ANNE</name>
<accession>A0AAD9MR36</accession>
<gene>
    <name evidence="5" type="ORF">LSH36_1265g00018</name>
</gene>